<reference evidence="4 5" key="1">
    <citation type="submission" date="2016-05" db="EMBL/GenBank/DDBJ databases">
        <authorList>
            <person name="Naeem Raeece"/>
        </authorList>
    </citation>
    <scope>NUCLEOTIDE SEQUENCE [LARGE SCALE GENOMIC DNA]</scope>
</reference>
<sequence length="544" mass="62150">MPEDNAKFDLAFYNKLTEDSLNTNKDLKEYYDKIECIYNRNSICLSGKEAEVTDCEETEAIEDDQCSEPDKSPYNDQTNINFMSKFPNALAHFFTYYESSLLQHDHNKQCVYFKYWFYDKIIKNIFSNEKLEEFYEEIKEGDKEDESESEDVEQIRDEKELEEEYLEREEEEEEELVDGRLIDSEEDNTAVCESHHGCKGENLDSKKILFSLDNSSICNIYKLNLDKIKYIKLLYDYLEGYKSKNKNSVEEEISKSTYCSSFNETIELYKEKSKCKIDYLDNEYCQEVDECRNNYSHVKISTLNCNTDKYASDPTQHSNDVKKLQEGPAQSLPGRGTGSSLSSGLVDTKPEGFRESLDSTKLVSTVLNSGDNMKERQPLVDGEHITDHDNLNTQILPSDIMRRSHLMGTEESNTCDNGKLGRSCESSSQPLAQMSTETGNHLNKLSQEKTDMHTEPDVSLQEENGNTNTIVSSASAVLGVSALAFMLYKFTPLGSLINNRRGGMNTWDINEEVYDENLLFSTALGNTNSNNNNYSIGYHSLGNT</sequence>
<proteinExistence type="predicted"/>
<dbReference type="InterPro" id="IPR008780">
    <property type="entry name" value="Plasmodium_Vir"/>
</dbReference>
<feature type="compositionally biased region" description="Acidic residues" evidence="1">
    <location>
        <begin position="160"/>
        <end position="175"/>
    </location>
</feature>
<protein>
    <submittedName>
        <fullName evidence="2">PIR Superfamily Protein</fullName>
    </submittedName>
</protein>
<name>A0A1A8WMG0_PLAOA</name>
<dbReference type="Proteomes" id="UP000078546">
    <property type="component" value="Unassembled WGS sequence"/>
</dbReference>
<feature type="compositionally biased region" description="Acidic residues" evidence="1">
    <location>
        <begin position="143"/>
        <end position="152"/>
    </location>
</feature>
<feature type="region of interest" description="Disordered" evidence="1">
    <location>
        <begin position="410"/>
        <end position="434"/>
    </location>
</feature>
<dbReference type="EMBL" id="FLQU01001520">
    <property type="protein sequence ID" value="SBS93403.1"/>
    <property type="molecule type" value="Genomic_DNA"/>
</dbReference>
<evidence type="ECO:0000256" key="1">
    <source>
        <dbReference type="SAM" id="MobiDB-lite"/>
    </source>
</evidence>
<dbReference type="Proteomes" id="UP000078560">
    <property type="component" value="Unassembled WGS sequence"/>
</dbReference>
<evidence type="ECO:0000313" key="4">
    <source>
        <dbReference type="Proteomes" id="UP000078546"/>
    </source>
</evidence>
<evidence type="ECO:0000313" key="3">
    <source>
        <dbReference type="EMBL" id="SBT00375.1"/>
    </source>
</evidence>
<feature type="compositionally biased region" description="Polar residues" evidence="1">
    <location>
        <begin position="424"/>
        <end position="434"/>
    </location>
</feature>
<dbReference type="EMBL" id="FLQV01001880">
    <property type="protein sequence ID" value="SBT00375.1"/>
    <property type="molecule type" value="Genomic_DNA"/>
</dbReference>
<reference evidence="2" key="2">
    <citation type="submission" date="2016-05" db="EMBL/GenBank/DDBJ databases">
        <authorList>
            <person name="Lavstsen T."/>
            <person name="Jespersen J.S."/>
        </authorList>
    </citation>
    <scope>NUCLEOTIDE SEQUENCE [LARGE SCALE GENOMIC DNA]</scope>
</reference>
<feature type="region of interest" description="Disordered" evidence="1">
    <location>
        <begin position="314"/>
        <end position="346"/>
    </location>
</feature>
<dbReference type="Pfam" id="PF05795">
    <property type="entry name" value="Plasmodium_Vir"/>
    <property type="match status" value="1"/>
</dbReference>
<accession>A0A1A8WMG0</accession>
<gene>
    <name evidence="3" type="ORF">POVCU1_059510</name>
    <name evidence="2" type="ORF">POVCU2_0080910</name>
</gene>
<organism evidence="2 5">
    <name type="scientific">Plasmodium ovale curtisi</name>
    <dbReference type="NCBI Taxonomy" id="864141"/>
    <lineage>
        <taxon>Eukaryota</taxon>
        <taxon>Sar</taxon>
        <taxon>Alveolata</taxon>
        <taxon>Apicomplexa</taxon>
        <taxon>Aconoidasida</taxon>
        <taxon>Haemosporida</taxon>
        <taxon>Plasmodiidae</taxon>
        <taxon>Plasmodium</taxon>
        <taxon>Plasmodium (Plasmodium)</taxon>
    </lineage>
</organism>
<evidence type="ECO:0000313" key="2">
    <source>
        <dbReference type="EMBL" id="SBS93403.1"/>
    </source>
</evidence>
<evidence type="ECO:0000313" key="5">
    <source>
        <dbReference type="Proteomes" id="UP000078560"/>
    </source>
</evidence>
<dbReference type="AlphaFoldDB" id="A0A1A8WMG0"/>
<feature type="compositionally biased region" description="Low complexity" evidence="1">
    <location>
        <begin position="331"/>
        <end position="345"/>
    </location>
</feature>
<feature type="region of interest" description="Disordered" evidence="1">
    <location>
        <begin position="139"/>
        <end position="175"/>
    </location>
</feature>